<comment type="caution">
    <text evidence="3">The sequence shown here is derived from an EMBL/GenBank/DDBJ whole genome shotgun (WGS) entry which is preliminary data.</text>
</comment>
<reference evidence="3 4" key="1">
    <citation type="submission" date="2023-04" db="EMBL/GenBank/DDBJ databases">
        <title>Two novel species of Flavobacterium.</title>
        <authorList>
            <person name="Liu Q."/>
            <person name="Xin Y.-H."/>
        </authorList>
    </citation>
    <scope>NUCLEOTIDE SEQUENCE [LARGE SCALE GENOMIC DNA]</scope>
    <source>
        <strain evidence="3 4">LB2P87</strain>
    </source>
</reference>
<dbReference type="PRINTS" id="PR00111">
    <property type="entry name" value="ABHYDROLASE"/>
</dbReference>
<feature type="domain" description="AB hydrolase-1" evidence="2">
    <location>
        <begin position="66"/>
        <end position="172"/>
    </location>
</feature>
<dbReference type="InterPro" id="IPR000073">
    <property type="entry name" value="AB_hydrolase_1"/>
</dbReference>
<keyword evidence="4" id="KW-1185">Reference proteome</keyword>
<evidence type="ECO:0000313" key="4">
    <source>
        <dbReference type="Proteomes" id="UP001228643"/>
    </source>
</evidence>
<evidence type="ECO:0000259" key="2">
    <source>
        <dbReference type="Pfam" id="PF00561"/>
    </source>
</evidence>
<organism evidence="3 4">
    <name type="scientific">Flavobacterium yafengii</name>
    <dbReference type="NCBI Taxonomy" id="3041253"/>
    <lineage>
        <taxon>Bacteria</taxon>
        <taxon>Pseudomonadati</taxon>
        <taxon>Bacteroidota</taxon>
        <taxon>Flavobacteriia</taxon>
        <taxon>Flavobacteriales</taxon>
        <taxon>Flavobacteriaceae</taxon>
        <taxon>Flavobacterium</taxon>
    </lineage>
</organism>
<dbReference type="RefSeq" id="WP_282714112.1">
    <property type="nucleotide sequence ID" value="NZ_JASCRY010000001.1"/>
</dbReference>
<dbReference type="Gene3D" id="3.40.50.1820">
    <property type="entry name" value="alpha/beta hydrolase"/>
    <property type="match status" value="1"/>
</dbReference>
<evidence type="ECO:0000313" key="3">
    <source>
        <dbReference type="EMBL" id="MDI5948525.1"/>
    </source>
</evidence>
<evidence type="ECO:0000256" key="1">
    <source>
        <dbReference type="SAM" id="SignalP"/>
    </source>
</evidence>
<dbReference type="InterPro" id="IPR050471">
    <property type="entry name" value="AB_hydrolase"/>
</dbReference>
<feature type="signal peptide" evidence="1">
    <location>
        <begin position="1"/>
        <end position="19"/>
    </location>
</feature>
<keyword evidence="1" id="KW-0732">Signal</keyword>
<name>A0AAW6TL19_9FLAO</name>
<dbReference type="Proteomes" id="UP001228643">
    <property type="component" value="Unassembled WGS sequence"/>
</dbReference>
<dbReference type="PANTHER" id="PTHR43433:SF5">
    <property type="entry name" value="AB HYDROLASE-1 DOMAIN-CONTAINING PROTEIN"/>
    <property type="match status" value="1"/>
</dbReference>
<dbReference type="GO" id="GO:0016787">
    <property type="term" value="F:hydrolase activity"/>
    <property type="evidence" value="ECO:0007669"/>
    <property type="project" value="UniProtKB-KW"/>
</dbReference>
<gene>
    <name evidence="3" type="ORF">QLS97_02585</name>
</gene>
<accession>A0AAW6TL19</accession>
<dbReference type="Pfam" id="PF00561">
    <property type="entry name" value="Abhydrolase_1"/>
    <property type="match status" value="1"/>
</dbReference>
<dbReference type="EMBL" id="JASCRY010000001">
    <property type="protein sequence ID" value="MDI5948525.1"/>
    <property type="molecule type" value="Genomic_DNA"/>
</dbReference>
<proteinExistence type="predicted"/>
<sequence>MKKVIVFLVYVIFCSSAFAQKPLRHFMQSKDEQINSIPYGNNPQAGHYVQSKDAKIYYEVYGKGQPIVLLHGGLFGSTVEMAKIIDSLSVDFQVIAVSTRGHGKSEIGTEPLTLEQRANDVLAVIRKVTTEKVMILGFSDGGFTAYKFGSMYPDKVKKMIVIGAGILYPGLRDFSFNFNQAMEMDAEFWAQQRALMPEPNRLKEVFQQIATCYSQLTVGTELLGAIQCPVLVMAGDRDEGNSVQNVLNAALLIPNHQLAIIPNAGHPAFIVNFNATWASIAPFINEN</sequence>
<dbReference type="SUPFAM" id="SSF53474">
    <property type="entry name" value="alpha/beta-Hydrolases"/>
    <property type="match status" value="1"/>
</dbReference>
<keyword evidence="3" id="KW-0378">Hydrolase</keyword>
<dbReference type="PANTHER" id="PTHR43433">
    <property type="entry name" value="HYDROLASE, ALPHA/BETA FOLD FAMILY PROTEIN"/>
    <property type="match status" value="1"/>
</dbReference>
<feature type="chain" id="PRO_5043745290" evidence="1">
    <location>
        <begin position="20"/>
        <end position="287"/>
    </location>
</feature>
<dbReference type="InterPro" id="IPR029058">
    <property type="entry name" value="AB_hydrolase_fold"/>
</dbReference>
<dbReference type="AlphaFoldDB" id="A0AAW6TL19"/>
<protein>
    <submittedName>
        <fullName evidence="3">Alpha/beta hydrolase</fullName>
    </submittedName>
</protein>